<evidence type="ECO:0000313" key="3">
    <source>
        <dbReference type="Proteomes" id="UP000566819"/>
    </source>
</evidence>
<dbReference type="PANTHER" id="PTHR35041:SF3">
    <property type="entry name" value="FORMYLMETHIONINE DEFORMYLASE-LIKE PROTEIN"/>
    <property type="match status" value="1"/>
</dbReference>
<feature type="transmembrane region" description="Helical" evidence="1">
    <location>
        <begin position="57"/>
        <end position="77"/>
    </location>
</feature>
<keyword evidence="1" id="KW-0812">Transmembrane</keyword>
<keyword evidence="1" id="KW-1133">Transmembrane helix</keyword>
<comment type="caution">
    <text evidence="2">The sequence shown here is derived from an EMBL/GenBank/DDBJ whole genome shotgun (WGS) entry which is preliminary data.</text>
</comment>
<evidence type="ECO:0000313" key="2">
    <source>
        <dbReference type="EMBL" id="KAF4626927.1"/>
    </source>
</evidence>
<dbReference type="PANTHER" id="PTHR35041">
    <property type="entry name" value="MEDIATOR OF RNA POLYMERASE II TRANSCRIPTION SUBUNIT 1"/>
    <property type="match status" value="1"/>
</dbReference>
<keyword evidence="3" id="KW-1185">Reference proteome</keyword>
<protein>
    <submittedName>
        <fullName evidence="2">Uncharacterized protein</fullName>
    </submittedName>
</protein>
<feature type="transmembrane region" description="Helical" evidence="1">
    <location>
        <begin position="122"/>
        <end position="144"/>
    </location>
</feature>
<dbReference type="AlphaFoldDB" id="A0A8H4RB97"/>
<feature type="transmembrane region" description="Helical" evidence="1">
    <location>
        <begin position="20"/>
        <end position="37"/>
    </location>
</feature>
<evidence type="ECO:0000256" key="1">
    <source>
        <dbReference type="SAM" id="Phobius"/>
    </source>
</evidence>
<name>A0A8H4RB97_9HELO</name>
<dbReference type="EMBL" id="JAAMPI010001059">
    <property type="protein sequence ID" value="KAF4626927.1"/>
    <property type="molecule type" value="Genomic_DNA"/>
</dbReference>
<proteinExistence type="predicted"/>
<accession>A0A8H4RB97</accession>
<sequence>MEVDAHHLKFFQHTTFQKMVLFFIFGLICSIAHHAYYHSKNGNPVGSPGNQQWALRVGTLLAFIVHLSLCESARSAYDQWLWMKLKDQKLSVETLNPAFNADSSLGDLLNGRLFKESTGLSFIALIIHLLPIATVFAPATLSVYPGLNFENAIANVTKLDLSTVDLSLGINQPNKTAVWVSANGSNNGSEILTGPRTIIQRLTIATAATGEILSINPPFLNSTYQLSFDGPGVECGNASPQETQVINTQIEAQVSAQGATSITHEINYFAFVPGTVQSSRSMLQTNYGWPFPHMIMDQAVGIRKVGVSNTCAVSTSERLLGLQSDAIRILGIMWAFNNQIIGSIGLYSEKLANGSNGSPFSQIQTQIQDTILLGSSDLDVFFDREHIWTGGIPECNPIGQRQQDIGLARNEPLSILI</sequence>
<reference evidence="2 3" key="1">
    <citation type="submission" date="2020-03" db="EMBL/GenBank/DDBJ databases">
        <title>Draft Genome Sequence of Cudoniella acicularis.</title>
        <authorList>
            <person name="Buettner E."/>
            <person name="Kellner H."/>
        </authorList>
    </citation>
    <scope>NUCLEOTIDE SEQUENCE [LARGE SCALE GENOMIC DNA]</scope>
    <source>
        <strain evidence="2 3">DSM 108380</strain>
    </source>
</reference>
<dbReference type="OrthoDB" id="5322539at2759"/>
<dbReference type="Proteomes" id="UP000566819">
    <property type="component" value="Unassembled WGS sequence"/>
</dbReference>
<keyword evidence="1" id="KW-0472">Membrane</keyword>
<gene>
    <name evidence="2" type="ORF">G7Y89_g11227</name>
</gene>
<organism evidence="2 3">
    <name type="scientific">Cudoniella acicularis</name>
    <dbReference type="NCBI Taxonomy" id="354080"/>
    <lineage>
        <taxon>Eukaryota</taxon>
        <taxon>Fungi</taxon>
        <taxon>Dikarya</taxon>
        <taxon>Ascomycota</taxon>
        <taxon>Pezizomycotina</taxon>
        <taxon>Leotiomycetes</taxon>
        <taxon>Helotiales</taxon>
        <taxon>Tricladiaceae</taxon>
        <taxon>Cudoniella</taxon>
    </lineage>
</organism>